<reference evidence="1 2" key="1">
    <citation type="submission" date="2017-07" db="EMBL/GenBank/DDBJ databases">
        <title>Characterization of ecologically diverse viruses infecting co-occurring strains of cosmopolitan hyperhalophilic Bacteroidetes.</title>
        <authorList>
            <person name="Villamor J."/>
            <person name="Ramos-Barbero M.D."/>
            <person name="Gonzalez-Torres P."/>
            <person name="Gabaldon T."/>
            <person name="Rollesso-Mora R."/>
            <person name="Meseguer I."/>
            <person name="Martinez-Garcia M."/>
            <person name="Santos F."/>
            <person name="Anton J."/>
        </authorList>
    </citation>
    <scope>NUCLEOTIDE SEQUENCE [LARGE SCALE GENOMIC DNA]</scope>
</reference>
<dbReference type="KEGG" id="vg:40236169"/>
<dbReference type="GeneID" id="40236169"/>
<evidence type="ECO:0000313" key="2">
    <source>
        <dbReference type="Proteomes" id="UP000241693"/>
    </source>
</evidence>
<name>A0A2I6UG78_9CAUD</name>
<keyword evidence="2" id="KW-1185">Reference proteome</keyword>
<sequence>MQISNGDLIPIYKILDKLIDRSDLRPDTKQAVLINHSRFESEVQSFEKVRQEILERYAEKDENGEMITETGPQGETPVFEDAEAVQEELQMLIEGEVEIQVHEMEMDPLLQHDAISGRDILAIDALLADSPLDEG</sequence>
<evidence type="ECO:0000313" key="1">
    <source>
        <dbReference type="EMBL" id="AUO78989.1"/>
    </source>
</evidence>
<protein>
    <submittedName>
        <fullName evidence="1">Uncharacterized protein</fullName>
    </submittedName>
</protein>
<dbReference type="EMBL" id="MF580956">
    <property type="protein sequence ID" value="AUO78989.1"/>
    <property type="molecule type" value="Genomic_DNA"/>
</dbReference>
<proteinExistence type="predicted"/>
<dbReference type="RefSeq" id="YP_009639377.1">
    <property type="nucleotide sequence ID" value="NC_042349.1"/>
</dbReference>
<dbReference type="Proteomes" id="UP000241693">
    <property type="component" value="Segment"/>
</dbReference>
<accession>A0A2I6UG78</accession>
<organism evidence="1 2">
    <name type="scientific">Salinibacter phage M8CC-19</name>
    <dbReference type="NCBI Taxonomy" id="2681613"/>
    <lineage>
        <taxon>Viruses</taxon>
        <taxon>Duplodnaviria</taxon>
        <taxon>Heunggongvirae</taxon>
        <taxon>Uroviricota</taxon>
        <taxon>Caudoviricetes</taxon>
        <taxon>Kryptosalinivirus</taxon>
        <taxon>Kryptosalinivirus M8CC19</taxon>
    </lineage>
</organism>